<accession>A0A3G6MZ41</accession>
<protein>
    <submittedName>
        <fullName evidence="1">Uncharacterized protein</fullName>
    </submittedName>
</protein>
<sequence>MTIKVKTPDDQYVIINASHIVYIRPIDGGCNIFLSNDKTITSIESDKTISGYVVEAYSYIYKIKST</sequence>
<organism evidence="1 2">
    <name type="scientific">Chryseobacterium indoltheticum</name>
    <dbReference type="NCBI Taxonomy" id="254"/>
    <lineage>
        <taxon>Bacteria</taxon>
        <taxon>Pseudomonadati</taxon>
        <taxon>Bacteroidota</taxon>
        <taxon>Flavobacteriia</taxon>
        <taxon>Flavobacteriales</taxon>
        <taxon>Weeksellaceae</taxon>
        <taxon>Chryseobacterium group</taxon>
        <taxon>Chryseobacterium</taxon>
    </lineage>
</organism>
<proteinExistence type="predicted"/>
<evidence type="ECO:0000313" key="1">
    <source>
        <dbReference type="EMBL" id="AZA60804.1"/>
    </source>
</evidence>
<gene>
    <name evidence="1" type="ORF">EG340_07010</name>
</gene>
<reference evidence="1 2" key="1">
    <citation type="submission" date="2018-11" db="EMBL/GenBank/DDBJ databases">
        <title>Proposal to divide the Flavobacteriaceae and reorganize its genera based on Amino Acid Identity values calculated from whole genome sequences.</title>
        <authorList>
            <person name="Nicholson A.C."/>
            <person name="Gulvik C.A."/>
            <person name="Whitney A.M."/>
            <person name="Humrighouse B.W."/>
            <person name="Bell M."/>
            <person name="Holmes B."/>
            <person name="Steigerwalt A."/>
            <person name="Villarma A."/>
            <person name="Sheth M."/>
            <person name="Batra D."/>
            <person name="Pryor J."/>
            <person name="Bernardet J.-F."/>
            <person name="Hugo C."/>
            <person name="Kampfer P."/>
            <person name="Newman J."/>
            <person name="Mcquiston J.R."/>
        </authorList>
    </citation>
    <scope>NUCLEOTIDE SEQUENCE [LARGE SCALE GENOMIC DNA]</scope>
    <source>
        <strain evidence="1 2">G0211</strain>
    </source>
</reference>
<dbReference type="Proteomes" id="UP000269076">
    <property type="component" value="Chromosome"/>
</dbReference>
<dbReference type="AlphaFoldDB" id="A0A3G6MZ41"/>
<dbReference type="EMBL" id="CP033928">
    <property type="protein sequence ID" value="AZA60804.1"/>
    <property type="molecule type" value="Genomic_DNA"/>
</dbReference>
<name>A0A3G6MZ41_9FLAO</name>
<evidence type="ECO:0000313" key="2">
    <source>
        <dbReference type="Proteomes" id="UP000269076"/>
    </source>
</evidence>